<proteinExistence type="predicted"/>
<evidence type="ECO:0000256" key="1">
    <source>
        <dbReference type="SAM" id="MobiDB-lite"/>
    </source>
</evidence>
<keyword evidence="2" id="KW-1185">Reference proteome</keyword>
<organism evidence="2 3">
    <name type="scientific">Trichuris muris</name>
    <name type="common">Mouse whipworm</name>
    <dbReference type="NCBI Taxonomy" id="70415"/>
    <lineage>
        <taxon>Eukaryota</taxon>
        <taxon>Metazoa</taxon>
        <taxon>Ecdysozoa</taxon>
        <taxon>Nematoda</taxon>
        <taxon>Enoplea</taxon>
        <taxon>Dorylaimia</taxon>
        <taxon>Trichinellida</taxon>
        <taxon>Trichuridae</taxon>
        <taxon>Trichuris</taxon>
    </lineage>
</organism>
<reference evidence="3" key="1">
    <citation type="submission" date="2019-12" db="UniProtKB">
        <authorList>
            <consortium name="WormBaseParasite"/>
        </authorList>
    </citation>
    <scope>IDENTIFICATION</scope>
</reference>
<dbReference type="Proteomes" id="UP000046395">
    <property type="component" value="Unassembled WGS sequence"/>
</dbReference>
<accession>A0A5S6R520</accession>
<name>A0A5S6R520_TRIMR</name>
<dbReference type="WBParaSite" id="TMUE_3000014696.1">
    <property type="protein sequence ID" value="TMUE_3000014696.1"/>
    <property type="gene ID" value="WBGene00302294"/>
</dbReference>
<evidence type="ECO:0000313" key="3">
    <source>
        <dbReference type="WBParaSite" id="TMUE_3000014696.1"/>
    </source>
</evidence>
<evidence type="ECO:0000313" key="2">
    <source>
        <dbReference type="Proteomes" id="UP000046395"/>
    </source>
</evidence>
<protein>
    <submittedName>
        <fullName evidence="3">Uncharacterized protein</fullName>
    </submittedName>
</protein>
<dbReference type="AlphaFoldDB" id="A0A5S6R520"/>
<feature type="region of interest" description="Disordered" evidence="1">
    <location>
        <begin position="1"/>
        <end position="23"/>
    </location>
</feature>
<sequence>MDRAHPTNLKDEQLSKNPQDHLRTRLNGGNVCFMQNTARKQSCRNRKRISQLLTPAAGRKNSATLRHKVTADNAKGEPGGPLEGNVRRYFGGTLQAPIRTDRKGID</sequence>